<comment type="caution">
    <text evidence="2">The sequence shown here is derived from an EMBL/GenBank/DDBJ whole genome shotgun (WGS) entry which is preliminary data.</text>
</comment>
<dbReference type="InterPro" id="IPR023902">
    <property type="entry name" value="Sporulation_SdpA"/>
</dbReference>
<dbReference type="NCBIfam" id="TIGR04034">
    <property type="entry name" value="export_SdpA"/>
    <property type="match status" value="1"/>
</dbReference>
<name>A0ABU0TM01_9FLAO</name>
<sequence length="189" mass="21872">MKKISIYSIIALFSGLFVVLFIFFKLLSVYLGNNPLNNSQSIKASYVSFFPEGWAFFTKTSKDPKIHIFSVKGNKIKYLNLRNFSSEYYFGISRHNRVLNIEIGNIIQRIKEDSVKSFTITAKSELNILDRVKSDTLHYSNIIIDNKSIKNFNGKYLISLEIIPPWSLLNQSPEYPSKFVVFPINLIRK</sequence>
<gene>
    <name evidence="2" type="ORF">QE404_003229</name>
</gene>
<accession>A0ABU0TM01</accession>
<dbReference type="Pfam" id="PF17418">
    <property type="entry name" value="SdpA"/>
    <property type="match status" value="1"/>
</dbReference>
<keyword evidence="3" id="KW-1185">Reference proteome</keyword>
<keyword evidence="1" id="KW-0472">Membrane</keyword>
<evidence type="ECO:0000313" key="3">
    <source>
        <dbReference type="Proteomes" id="UP001225072"/>
    </source>
</evidence>
<feature type="transmembrane region" description="Helical" evidence="1">
    <location>
        <begin position="7"/>
        <end position="31"/>
    </location>
</feature>
<organism evidence="2 3">
    <name type="scientific">Chryseobacterium camelliae</name>
    <dbReference type="NCBI Taxonomy" id="1265445"/>
    <lineage>
        <taxon>Bacteria</taxon>
        <taxon>Pseudomonadati</taxon>
        <taxon>Bacteroidota</taxon>
        <taxon>Flavobacteriia</taxon>
        <taxon>Flavobacteriales</taxon>
        <taxon>Weeksellaceae</taxon>
        <taxon>Chryseobacterium group</taxon>
        <taxon>Chryseobacterium</taxon>
    </lineage>
</organism>
<reference evidence="2 3" key="1">
    <citation type="submission" date="2023-07" db="EMBL/GenBank/DDBJ databases">
        <title>Functional and genomic diversity of the sorghum phyllosphere microbiome.</title>
        <authorList>
            <person name="Shade A."/>
        </authorList>
    </citation>
    <scope>NUCLEOTIDE SEQUENCE [LARGE SCALE GENOMIC DNA]</scope>
    <source>
        <strain evidence="2 3">SORGH_AS_1064</strain>
    </source>
</reference>
<dbReference type="EMBL" id="JAUTAL010000001">
    <property type="protein sequence ID" value="MDQ1098082.1"/>
    <property type="molecule type" value="Genomic_DNA"/>
</dbReference>
<proteinExistence type="predicted"/>
<keyword evidence="1" id="KW-1133">Transmembrane helix</keyword>
<protein>
    <submittedName>
        <fullName evidence="2">Antimicrobial peptide system SdpA family protein</fullName>
    </submittedName>
</protein>
<dbReference type="Proteomes" id="UP001225072">
    <property type="component" value="Unassembled WGS sequence"/>
</dbReference>
<dbReference type="RefSeq" id="WP_294275660.1">
    <property type="nucleotide sequence ID" value="NZ_JAUTAL010000001.1"/>
</dbReference>
<evidence type="ECO:0000256" key="1">
    <source>
        <dbReference type="SAM" id="Phobius"/>
    </source>
</evidence>
<keyword evidence="1" id="KW-0812">Transmembrane</keyword>
<evidence type="ECO:0000313" key="2">
    <source>
        <dbReference type="EMBL" id="MDQ1098082.1"/>
    </source>
</evidence>